<gene>
    <name evidence="2" type="ORF">ENW73_07585</name>
</gene>
<reference evidence="2" key="1">
    <citation type="journal article" date="2020" name="mSystems">
        <title>Genome- and Community-Level Interaction Insights into Carbon Utilization and Element Cycling Functions of Hydrothermarchaeota in Hydrothermal Sediment.</title>
        <authorList>
            <person name="Zhou Z."/>
            <person name="Liu Y."/>
            <person name="Xu W."/>
            <person name="Pan J."/>
            <person name="Luo Z.H."/>
            <person name="Li M."/>
        </authorList>
    </citation>
    <scope>NUCLEOTIDE SEQUENCE [LARGE SCALE GENOMIC DNA]</scope>
    <source>
        <strain evidence="2">SpSt-876</strain>
    </source>
</reference>
<dbReference type="Pfam" id="PF00903">
    <property type="entry name" value="Glyoxalase"/>
    <property type="match status" value="1"/>
</dbReference>
<feature type="domain" description="Glyoxalase/fosfomycin resistance/dioxygenase" evidence="1">
    <location>
        <begin position="6"/>
        <end position="42"/>
    </location>
</feature>
<accession>A0A7C6AA26</accession>
<dbReference type="InterPro" id="IPR004360">
    <property type="entry name" value="Glyas_Fos-R_dOase_dom"/>
</dbReference>
<dbReference type="CDD" id="cd06587">
    <property type="entry name" value="VOC"/>
    <property type="match status" value="1"/>
</dbReference>
<proteinExistence type="predicted"/>
<comment type="caution">
    <text evidence="2">The sequence shown here is derived from an EMBL/GenBank/DDBJ whole genome shotgun (WGS) entry which is preliminary data.</text>
</comment>
<sequence>MIKRLTNITFPVSDLKEMVNFYEKVLGLKKQFEWSNYVIFDCGVELAFEPARRLEKKEDSPYIFLSLDDGEYQKLKDESWGGRTAVLIDPNGYKVVLVQYLIRLV</sequence>
<dbReference type="AlphaFoldDB" id="A0A7C6AA26"/>
<dbReference type="EMBL" id="DTLI01000178">
    <property type="protein sequence ID" value="HHS52707.1"/>
    <property type="molecule type" value="Genomic_DNA"/>
</dbReference>
<protein>
    <submittedName>
        <fullName evidence="2">VOC family protein</fullName>
    </submittedName>
</protein>
<dbReference type="InterPro" id="IPR029068">
    <property type="entry name" value="Glyas_Bleomycin-R_OHBP_Dase"/>
</dbReference>
<organism evidence="2">
    <name type="scientific">candidate division WOR-3 bacterium</name>
    <dbReference type="NCBI Taxonomy" id="2052148"/>
    <lineage>
        <taxon>Bacteria</taxon>
        <taxon>Bacteria division WOR-3</taxon>
    </lineage>
</organism>
<dbReference type="Gene3D" id="3.10.180.10">
    <property type="entry name" value="2,3-Dihydroxybiphenyl 1,2-Dioxygenase, domain 1"/>
    <property type="match status" value="1"/>
</dbReference>
<dbReference type="SUPFAM" id="SSF54593">
    <property type="entry name" value="Glyoxalase/Bleomycin resistance protein/Dihydroxybiphenyl dioxygenase"/>
    <property type="match status" value="1"/>
</dbReference>
<name>A0A7C6AA26_UNCW3</name>
<evidence type="ECO:0000313" key="2">
    <source>
        <dbReference type="EMBL" id="HHS52707.1"/>
    </source>
</evidence>
<evidence type="ECO:0000259" key="1">
    <source>
        <dbReference type="Pfam" id="PF00903"/>
    </source>
</evidence>